<dbReference type="AlphaFoldDB" id="A0A162A172"/>
<dbReference type="SUPFAM" id="SSF101941">
    <property type="entry name" value="NAC domain"/>
    <property type="match status" value="1"/>
</dbReference>
<dbReference type="PROSITE" id="PS51005">
    <property type="entry name" value="NAC"/>
    <property type="match status" value="1"/>
</dbReference>
<organism evidence="6">
    <name type="scientific">Daucus carota subsp. sativus</name>
    <name type="common">Carrot</name>
    <dbReference type="NCBI Taxonomy" id="79200"/>
    <lineage>
        <taxon>Eukaryota</taxon>
        <taxon>Viridiplantae</taxon>
        <taxon>Streptophyta</taxon>
        <taxon>Embryophyta</taxon>
        <taxon>Tracheophyta</taxon>
        <taxon>Spermatophyta</taxon>
        <taxon>Magnoliopsida</taxon>
        <taxon>eudicotyledons</taxon>
        <taxon>Gunneridae</taxon>
        <taxon>Pentapetalae</taxon>
        <taxon>asterids</taxon>
        <taxon>campanulids</taxon>
        <taxon>Apiales</taxon>
        <taxon>Apiaceae</taxon>
        <taxon>Apioideae</taxon>
        <taxon>Scandiceae</taxon>
        <taxon>Daucinae</taxon>
        <taxon>Daucus</taxon>
        <taxon>Daucus sect. Daucus</taxon>
    </lineage>
</organism>
<keyword evidence="3" id="KW-0804">Transcription</keyword>
<evidence type="ECO:0000313" key="6">
    <source>
        <dbReference type="EMBL" id="KZM93550.1"/>
    </source>
</evidence>
<evidence type="ECO:0000256" key="2">
    <source>
        <dbReference type="ARBA" id="ARBA00023125"/>
    </source>
</evidence>
<proteinExistence type="predicted"/>
<dbReference type="GO" id="GO:0000976">
    <property type="term" value="F:transcription cis-regulatory region binding"/>
    <property type="evidence" value="ECO:0007669"/>
    <property type="project" value="UniProtKB-ARBA"/>
</dbReference>
<name>A0A162A172_DAUCS</name>
<dbReference type="Pfam" id="PF02365">
    <property type="entry name" value="NAM"/>
    <property type="match status" value="1"/>
</dbReference>
<sequence length="426" mass="47949">MLAIEDIVSELRGGGDVNEQGMPPGFRFHPTDEELITFYLASKVYNASSLSALHISEVDLTRCEPWELPDVAKMGEREWYLYSLRDRKYPSGLRTNRATGAGYWKATGKDKEVYSSSTGNSGNAAPALVGMKKTLVFYKGRAPRGEKTKWVMHEYRLDGHFSCRHTCKVTRLDGHFSCRHTCKEEWVICRIYLKLGEKKNGVLPVEERSSYMQEASNSSLSHLVDQTIKTGPALQPYKTLLQSLQNQNQLNMSHITHESHLKSLINNQSSVGAVVPQFQTNSLVLNGLQTSFSSPTETKDKQDPKLLNTLLSSHQDYYCFNKQEAPPFAKICKTEPNFLHFHLPHSNDHPQTPKFQPLLPTNHTENPLVFTNLDGANCRFSDCDMSMALSSSCSEVVALNRASFKQMLLDPPTNIAAAAESWPFHF</sequence>
<dbReference type="FunFam" id="2.170.150.80:FF:000006">
    <property type="entry name" value="NAC domain-containing protein 100-like"/>
    <property type="match status" value="1"/>
</dbReference>
<evidence type="ECO:0000259" key="5">
    <source>
        <dbReference type="PROSITE" id="PS51005"/>
    </source>
</evidence>
<gene>
    <name evidence="6" type="ORF">DCAR_016795</name>
</gene>
<evidence type="ECO:0000256" key="1">
    <source>
        <dbReference type="ARBA" id="ARBA00023015"/>
    </source>
</evidence>
<comment type="caution">
    <text evidence="6">The sequence shown here is derived from an EMBL/GenBank/DDBJ whole genome shotgun (WGS) entry which is preliminary data.</text>
</comment>
<keyword evidence="2" id="KW-0238">DNA-binding</keyword>
<protein>
    <recommendedName>
        <fullName evidence="5">NAC domain-containing protein</fullName>
    </recommendedName>
</protein>
<dbReference type="KEGG" id="dcr:108222084"/>
<keyword evidence="4" id="KW-0539">Nucleus</keyword>
<evidence type="ECO:0000256" key="4">
    <source>
        <dbReference type="ARBA" id="ARBA00023242"/>
    </source>
</evidence>
<dbReference type="STRING" id="79200.A0A162A172"/>
<dbReference type="InterPro" id="IPR036093">
    <property type="entry name" value="NAC_dom_sf"/>
</dbReference>
<dbReference type="EMBL" id="LNRQ01000005">
    <property type="protein sequence ID" value="KZM93550.1"/>
    <property type="molecule type" value="Genomic_DNA"/>
</dbReference>
<dbReference type="GO" id="GO:0006355">
    <property type="term" value="P:regulation of DNA-templated transcription"/>
    <property type="evidence" value="ECO:0007669"/>
    <property type="project" value="InterPro"/>
</dbReference>
<reference evidence="6" key="1">
    <citation type="journal article" date="2016" name="Nat. Genet.">
        <title>A high-quality carrot genome assembly provides new insights into carotenoid accumulation and asterid genome evolution.</title>
        <authorList>
            <person name="Iorizzo M."/>
            <person name="Ellison S."/>
            <person name="Senalik D."/>
            <person name="Zeng P."/>
            <person name="Satapoomin P."/>
            <person name="Huang J."/>
            <person name="Bowman M."/>
            <person name="Iovene M."/>
            <person name="Sanseverino W."/>
            <person name="Cavagnaro P."/>
            <person name="Yildiz M."/>
            <person name="Macko-Podgorni A."/>
            <person name="Moranska E."/>
            <person name="Grzebelus E."/>
            <person name="Grzebelus D."/>
            <person name="Ashrafi H."/>
            <person name="Zheng Z."/>
            <person name="Cheng S."/>
            <person name="Spooner D."/>
            <person name="Van Deynze A."/>
            <person name="Simon P."/>
        </authorList>
    </citation>
    <scope>NUCLEOTIDE SEQUENCE [LARGE SCALE GENOMIC DNA]</scope>
    <source>
        <tissue evidence="6">Leaf</tissue>
    </source>
</reference>
<dbReference type="OrthoDB" id="1424968at2759"/>
<dbReference type="Gene3D" id="2.170.150.80">
    <property type="entry name" value="NAC domain"/>
    <property type="match status" value="1"/>
</dbReference>
<evidence type="ECO:0000256" key="3">
    <source>
        <dbReference type="ARBA" id="ARBA00023163"/>
    </source>
</evidence>
<dbReference type="PANTHER" id="PTHR31744">
    <property type="entry name" value="PROTEIN CUP-SHAPED COTYLEDON 2-RELATED"/>
    <property type="match status" value="1"/>
</dbReference>
<feature type="domain" description="NAC" evidence="5">
    <location>
        <begin position="22"/>
        <end position="194"/>
    </location>
</feature>
<dbReference type="PANTHER" id="PTHR31744:SF86">
    <property type="entry name" value="PROTEIN CUP-SHAPED COTYLEDON 3"/>
    <property type="match status" value="1"/>
</dbReference>
<accession>A0A162A172</accession>
<keyword evidence="1" id="KW-0805">Transcription regulation</keyword>
<dbReference type="Gramene" id="KZM93550">
    <property type="protein sequence ID" value="KZM93550"/>
    <property type="gene ID" value="DCAR_016795"/>
</dbReference>
<dbReference type="InterPro" id="IPR003441">
    <property type="entry name" value="NAC-dom"/>
</dbReference>